<dbReference type="Proteomes" id="UP001501734">
    <property type="component" value="Unassembled WGS sequence"/>
</dbReference>
<dbReference type="EMBL" id="BAABDL010000089">
    <property type="protein sequence ID" value="GAA4072195.1"/>
    <property type="molecule type" value="Genomic_DNA"/>
</dbReference>
<proteinExistence type="predicted"/>
<evidence type="ECO:0000313" key="1">
    <source>
        <dbReference type="EMBL" id="GAA4072195.1"/>
    </source>
</evidence>
<protein>
    <submittedName>
        <fullName evidence="1">Uncharacterized protein</fullName>
    </submittedName>
</protein>
<accession>A0ABP7VQ79</accession>
<gene>
    <name evidence="1" type="ORF">GCM10022410_17130</name>
</gene>
<organism evidence="1 2">
    <name type="scientific">Amphibacillus indicireducens</name>
    <dbReference type="NCBI Taxonomy" id="1076330"/>
    <lineage>
        <taxon>Bacteria</taxon>
        <taxon>Bacillati</taxon>
        <taxon>Bacillota</taxon>
        <taxon>Bacilli</taxon>
        <taxon>Bacillales</taxon>
        <taxon>Bacillaceae</taxon>
        <taxon>Amphibacillus</taxon>
    </lineage>
</organism>
<reference evidence="2" key="1">
    <citation type="journal article" date="2019" name="Int. J. Syst. Evol. Microbiol.">
        <title>The Global Catalogue of Microorganisms (GCM) 10K type strain sequencing project: providing services to taxonomists for standard genome sequencing and annotation.</title>
        <authorList>
            <consortium name="The Broad Institute Genomics Platform"/>
            <consortium name="The Broad Institute Genome Sequencing Center for Infectious Disease"/>
            <person name="Wu L."/>
            <person name="Ma J."/>
        </authorList>
    </citation>
    <scope>NUCLEOTIDE SEQUENCE [LARGE SCALE GENOMIC DNA]</scope>
    <source>
        <strain evidence="2">JCM 17250</strain>
    </source>
</reference>
<comment type="caution">
    <text evidence="1">The sequence shown here is derived from an EMBL/GenBank/DDBJ whole genome shotgun (WGS) entry which is preliminary data.</text>
</comment>
<keyword evidence="2" id="KW-1185">Reference proteome</keyword>
<name>A0ABP7VQ79_9BACI</name>
<sequence length="66" mass="7899">MELQLDYAILVDKLDLKPLYYRIERFLIEKNYLMTKKDKIRQLSLYTIHSSSPKLKKINKKGGQAR</sequence>
<evidence type="ECO:0000313" key="2">
    <source>
        <dbReference type="Proteomes" id="UP001501734"/>
    </source>
</evidence>